<name>A0AAD1UIF2_EUPCR</name>
<dbReference type="EMBL" id="CAMPGE010011186">
    <property type="protein sequence ID" value="CAI2370026.1"/>
    <property type="molecule type" value="Genomic_DNA"/>
</dbReference>
<reference evidence="1" key="1">
    <citation type="submission" date="2023-07" db="EMBL/GenBank/DDBJ databases">
        <authorList>
            <consortium name="AG Swart"/>
            <person name="Singh M."/>
            <person name="Singh A."/>
            <person name="Seah K."/>
            <person name="Emmerich C."/>
        </authorList>
    </citation>
    <scope>NUCLEOTIDE SEQUENCE</scope>
    <source>
        <strain evidence="1">DP1</strain>
    </source>
</reference>
<dbReference type="Proteomes" id="UP001295684">
    <property type="component" value="Unassembled WGS sequence"/>
</dbReference>
<protein>
    <submittedName>
        <fullName evidence="1">Uncharacterized protein</fullName>
    </submittedName>
</protein>
<accession>A0AAD1UIF2</accession>
<gene>
    <name evidence="1" type="ORF">ECRASSUSDP1_LOCUS11334</name>
</gene>
<dbReference type="AlphaFoldDB" id="A0AAD1UIF2"/>
<keyword evidence="2" id="KW-1185">Reference proteome</keyword>
<sequence length="77" mass="8578">MSLYRTCSDLLGACFFRQNEKSAGIGPSSLHVFDLDKMGALILLSNFMFFVVLKESKCSLLVWPLSCISMLGLELKL</sequence>
<evidence type="ECO:0000313" key="1">
    <source>
        <dbReference type="EMBL" id="CAI2370026.1"/>
    </source>
</evidence>
<organism evidence="1 2">
    <name type="scientific">Euplotes crassus</name>
    <dbReference type="NCBI Taxonomy" id="5936"/>
    <lineage>
        <taxon>Eukaryota</taxon>
        <taxon>Sar</taxon>
        <taxon>Alveolata</taxon>
        <taxon>Ciliophora</taxon>
        <taxon>Intramacronucleata</taxon>
        <taxon>Spirotrichea</taxon>
        <taxon>Hypotrichia</taxon>
        <taxon>Euplotida</taxon>
        <taxon>Euplotidae</taxon>
        <taxon>Moneuplotes</taxon>
    </lineage>
</organism>
<proteinExistence type="predicted"/>
<comment type="caution">
    <text evidence="1">The sequence shown here is derived from an EMBL/GenBank/DDBJ whole genome shotgun (WGS) entry which is preliminary data.</text>
</comment>
<evidence type="ECO:0000313" key="2">
    <source>
        <dbReference type="Proteomes" id="UP001295684"/>
    </source>
</evidence>